<proteinExistence type="predicted"/>
<name>A0ABT4W9G8_9FLAO</name>
<accession>A0ABT4W9G8</accession>
<dbReference type="EMBL" id="JAMZNK010000007">
    <property type="protein sequence ID" value="MDA6069203.1"/>
    <property type="molecule type" value="Genomic_DNA"/>
</dbReference>
<keyword evidence="1" id="KW-1133">Transmembrane helix</keyword>
<dbReference type="RefSeq" id="WP_271335018.1">
    <property type="nucleotide sequence ID" value="NZ_JAMZNK010000007.1"/>
</dbReference>
<keyword evidence="1" id="KW-0812">Transmembrane</keyword>
<evidence type="ECO:0000313" key="3">
    <source>
        <dbReference type="Proteomes" id="UP001212170"/>
    </source>
</evidence>
<organism evidence="2 3">
    <name type="scientific">Flavobacterium azizsancarii</name>
    <dbReference type="NCBI Taxonomy" id="2961580"/>
    <lineage>
        <taxon>Bacteria</taxon>
        <taxon>Pseudomonadati</taxon>
        <taxon>Bacteroidota</taxon>
        <taxon>Flavobacteriia</taxon>
        <taxon>Flavobacteriales</taxon>
        <taxon>Flavobacteriaceae</taxon>
        <taxon>Flavobacterium</taxon>
    </lineage>
</organism>
<evidence type="ECO:0000313" key="2">
    <source>
        <dbReference type="EMBL" id="MDA6069203.1"/>
    </source>
</evidence>
<comment type="caution">
    <text evidence="2">The sequence shown here is derived from an EMBL/GenBank/DDBJ whole genome shotgun (WGS) entry which is preliminary data.</text>
</comment>
<dbReference type="Proteomes" id="UP001212170">
    <property type="component" value="Unassembled WGS sequence"/>
</dbReference>
<feature type="transmembrane region" description="Helical" evidence="1">
    <location>
        <begin position="12"/>
        <end position="29"/>
    </location>
</feature>
<keyword evidence="1" id="KW-0472">Membrane</keyword>
<sequence>MASVTKKEDFKFFNALLLILYIMLGYFFCHRIHNTFLLTNNLDNIENIQVVLKEKYPHSKNEILYFNDKYIFIDVTDTLKLDPKTKKATEKIHIMELENLFND</sequence>
<reference evidence="2 3" key="1">
    <citation type="journal article" date="2023" name="Chemosphere">
        <title>Whole genome analysis of Flavobacterium aziz-sancarii sp. nov., isolated from Ardley Island (Antarctica), revealed a rich resistome and bioremediation potential.</title>
        <authorList>
            <person name="Otur C."/>
            <person name="Okay S."/>
            <person name="Kurt-Kizildogan A."/>
        </authorList>
    </citation>
    <scope>NUCLEOTIDE SEQUENCE [LARGE SCALE GENOMIC DNA]</scope>
    <source>
        <strain evidence="2 3">AC</strain>
    </source>
</reference>
<protein>
    <submittedName>
        <fullName evidence="2">Uncharacterized protein</fullName>
    </submittedName>
</protein>
<keyword evidence="3" id="KW-1185">Reference proteome</keyword>
<evidence type="ECO:0000256" key="1">
    <source>
        <dbReference type="SAM" id="Phobius"/>
    </source>
</evidence>
<gene>
    <name evidence="2" type="ORF">NJT12_06185</name>
</gene>